<sequence>MPSRKPTLPVIDDPRDADPGGGHHTDQVADPGEADLNTDEPLPGELSASDALALAEQAEAEAAEAEAVAAAARARAQALRLRRQADEAAKRDAAAAEPDAGADVDEEAAHEGGEEPVDSGEAPKEAPAPAVAERRPSGGRVFKWVAAGVTVVLAVGLLAVSGVMMYHHKQLQDDQRRAAEFAAAARQGVVTLMSLDHTRAKEDVQRIIDISTGDFKADFEATADDFAKVAEQAQVTTEAQVNAAAVDSMTEDSAVVLVAATSNITNAAGANQDPRNWRLSVTVQRDGDQIKLAKVEFVP</sequence>
<evidence type="ECO:0000256" key="4">
    <source>
        <dbReference type="SAM" id="Phobius"/>
    </source>
</evidence>
<protein>
    <recommendedName>
        <fullName evidence="7">VirB8 protein</fullName>
    </recommendedName>
</protein>
<proteinExistence type="predicted"/>
<feature type="compositionally biased region" description="Basic and acidic residues" evidence="3">
    <location>
        <begin position="83"/>
        <end position="94"/>
    </location>
</feature>
<reference evidence="5 6" key="1">
    <citation type="submission" date="2021-05" db="EMBL/GenBank/DDBJ databases">
        <title>Draft Genome Sequences of Clinical Respiratory Isolates of Mycobacterium goodii Recovered in Ireland.</title>
        <authorList>
            <person name="Flanagan P.R."/>
            <person name="Mok S."/>
            <person name="Roycroft E."/>
            <person name="Rogers T.R."/>
            <person name="Fitzgibbon M."/>
        </authorList>
    </citation>
    <scope>NUCLEOTIDE SEQUENCE [LARGE SCALE GENOMIC DNA]</scope>
    <source>
        <strain evidence="5 6">14IE55</strain>
    </source>
</reference>
<evidence type="ECO:0000256" key="3">
    <source>
        <dbReference type="SAM" id="MobiDB-lite"/>
    </source>
</evidence>
<evidence type="ECO:0000256" key="2">
    <source>
        <dbReference type="ARBA" id="ARBA00023136"/>
    </source>
</evidence>
<dbReference type="RefSeq" id="WP_214394099.1">
    <property type="nucleotide sequence ID" value="NZ_JAHBOL010000013.1"/>
</dbReference>
<comment type="caution">
    <text evidence="5">The sequence shown here is derived from an EMBL/GenBank/DDBJ whole genome shotgun (WGS) entry which is preliminary data.</text>
</comment>
<gene>
    <name evidence="5" type="ORF">KL859_00735</name>
</gene>
<feature type="transmembrane region" description="Helical" evidence="4">
    <location>
        <begin position="144"/>
        <end position="166"/>
    </location>
</feature>
<dbReference type="Proteomes" id="UP000696413">
    <property type="component" value="Unassembled WGS sequence"/>
</dbReference>
<feature type="region of interest" description="Disordered" evidence="3">
    <location>
        <begin position="1"/>
        <end position="134"/>
    </location>
</feature>
<evidence type="ECO:0000313" key="5">
    <source>
        <dbReference type="EMBL" id="MBU8821401.1"/>
    </source>
</evidence>
<dbReference type="PANTHER" id="PTHR37042:SF4">
    <property type="entry name" value="OUTER MEMBRANE PROTEIN RV1973"/>
    <property type="match status" value="1"/>
</dbReference>
<keyword evidence="4" id="KW-1133">Transmembrane helix</keyword>
<keyword evidence="4" id="KW-0812">Transmembrane</keyword>
<evidence type="ECO:0000313" key="6">
    <source>
        <dbReference type="Proteomes" id="UP000696413"/>
    </source>
</evidence>
<keyword evidence="6" id="KW-1185">Reference proteome</keyword>
<accession>A0ABS6HFF8</accession>
<dbReference type="PANTHER" id="PTHR37042">
    <property type="entry name" value="OUTER MEMBRANE PROTEIN RV1973"/>
    <property type="match status" value="1"/>
</dbReference>
<keyword evidence="2 4" id="KW-0472">Membrane</keyword>
<feature type="compositionally biased region" description="Low complexity" evidence="3">
    <location>
        <begin position="45"/>
        <end position="57"/>
    </location>
</feature>
<name>A0ABS6HFF8_MYCGD</name>
<dbReference type="EMBL" id="JAHBOM010000001">
    <property type="protein sequence ID" value="MBU8821401.1"/>
    <property type="molecule type" value="Genomic_DNA"/>
</dbReference>
<feature type="compositionally biased region" description="Basic and acidic residues" evidence="3">
    <location>
        <begin position="12"/>
        <end position="27"/>
    </location>
</feature>
<evidence type="ECO:0008006" key="7">
    <source>
        <dbReference type="Google" id="ProtNLM"/>
    </source>
</evidence>
<feature type="compositionally biased region" description="Low complexity" evidence="3">
    <location>
        <begin position="65"/>
        <end position="79"/>
    </location>
</feature>
<evidence type="ECO:0000256" key="1">
    <source>
        <dbReference type="ARBA" id="ARBA00004370"/>
    </source>
</evidence>
<comment type="subcellular location">
    <subcellularLocation>
        <location evidence="1">Membrane</location>
    </subcellularLocation>
</comment>
<organism evidence="5 6">
    <name type="scientific">Mycolicibacterium goodii</name>
    <name type="common">Mycobacterium goodii</name>
    <dbReference type="NCBI Taxonomy" id="134601"/>
    <lineage>
        <taxon>Bacteria</taxon>
        <taxon>Bacillati</taxon>
        <taxon>Actinomycetota</taxon>
        <taxon>Actinomycetes</taxon>
        <taxon>Mycobacteriales</taxon>
        <taxon>Mycobacteriaceae</taxon>
        <taxon>Mycolicibacterium</taxon>
    </lineage>
</organism>